<evidence type="ECO:0000313" key="1">
    <source>
        <dbReference type="EMBL" id="TCO91149.1"/>
    </source>
</evidence>
<organism evidence="1 2">
    <name type="scientific">Prevotella heparinolytica</name>
    <dbReference type="NCBI Taxonomy" id="28113"/>
    <lineage>
        <taxon>Bacteria</taxon>
        <taxon>Pseudomonadati</taxon>
        <taxon>Bacteroidota</taxon>
        <taxon>Bacteroidia</taxon>
        <taxon>Bacteroidales</taxon>
        <taxon>Bacteroidaceae</taxon>
        <taxon>Bacteroides</taxon>
    </lineage>
</organism>
<dbReference type="Pfam" id="PF13310">
    <property type="entry name" value="Virulence_RhuM"/>
    <property type="match status" value="1"/>
</dbReference>
<proteinExistence type="predicted"/>
<name>A0A4R2LLJ4_9BACE</name>
<comment type="caution">
    <text evidence="1">The sequence shown here is derived from an EMBL/GenBank/DDBJ whole genome shotgun (WGS) entry which is preliminary data.</text>
</comment>
<protein>
    <submittedName>
        <fullName evidence="1">Virulence RhuM family protein</fullName>
    </submittedName>
</protein>
<gene>
    <name evidence="1" type="ORF">EV202_11457</name>
</gene>
<dbReference type="RefSeq" id="WP_207903436.1">
    <property type="nucleotide sequence ID" value="NZ_SLXB01000014.1"/>
</dbReference>
<dbReference type="EMBL" id="SLXB01000014">
    <property type="protein sequence ID" value="TCO91149.1"/>
    <property type="molecule type" value="Genomic_DNA"/>
</dbReference>
<accession>A0A4R2LLJ4</accession>
<dbReference type="PANTHER" id="PTHR35810">
    <property type="entry name" value="CYTOPLASMIC PROTEIN-RELATED"/>
    <property type="match status" value="1"/>
</dbReference>
<dbReference type="AlphaFoldDB" id="A0A4R2LLJ4"/>
<dbReference type="InterPro" id="IPR011204">
    <property type="entry name" value="Virulence_RhuM-like"/>
</dbReference>
<evidence type="ECO:0000313" key="2">
    <source>
        <dbReference type="Proteomes" id="UP000295600"/>
    </source>
</evidence>
<sequence length="207" mass="24192">MNKNNNNTSISSDFFLYKDSNEEVNVEIYIFNETVWLPQDKIAQLFGVDRSVVAKHLKNVYKSGELLKKATCAKLAQVQTGGTRQVTRQIEFYNLDTILSVGYPVNSTQTIHFRFWANGVLKEYLIKGAMNDERLKNPQMLFGKDYFEEQLSRIRDIRSSERRFYQKITDIYSQCSADYKADSDVTKKFFVTVQNKLYWVHFRANSS</sequence>
<reference evidence="1 2" key="1">
    <citation type="submission" date="2019-03" db="EMBL/GenBank/DDBJ databases">
        <title>Genomic Encyclopedia of Type Strains, Phase IV (KMG-IV): sequencing the most valuable type-strain genomes for metagenomic binning, comparative biology and taxonomic classification.</title>
        <authorList>
            <person name="Goeker M."/>
        </authorList>
    </citation>
    <scope>NUCLEOTIDE SEQUENCE [LARGE SCALE GENOMIC DNA]</scope>
    <source>
        <strain evidence="1 2">DSM 23917</strain>
    </source>
</reference>
<dbReference type="PANTHER" id="PTHR35810:SF1">
    <property type="entry name" value="CYTOPLASMIC PROTEIN"/>
    <property type="match status" value="1"/>
</dbReference>
<dbReference type="Proteomes" id="UP000295600">
    <property type="component" value="Unassembled WGS sequence"/>
</dbReference>